<protein>
    <recommendedName>
        <fullName evidence="4">PepSY domain-containing protein</fullName>
    </recommendedName>
</protein>
<keyword evidence="1" id="KW-0812">Transmembrane</keyword>
<dbReference type="AlphaFoldDB" id="A0A0D5XZV6"/>
<dbReference type="Pfam" id="PF03929">
    <property type="entry name" value="PepSY_TM"/>
    <property type="match status" value="1"/>
</dbReference>
<feature type="transmembrane region" description="Helical" evidence="1">
    <location>
        <begin position="339"/>
        <end position="361"/>
    </location>
</feature>
<organism evidence="2 3">
    <name type="scientific">Pseudomonas chlororaphis</name>
    <dbReference type="NCBI Taxonomy" id="587753"/>
    <lineage>
        <taxon>Bacteria</taxon>
        <taxon>Pseudomonadati</taxon>
        <taxon>Pseudomonadota</taxon>
        <taxon>Gammaproteobacteria</taxon>
        <taxon>Pseudomonadales</taxon>
        <taxon>Pseudomonadaceae</taxon>
        <taxon>Pseudomonas</taxon>
    </lineage>
</organism>
<dbReference type="OrthoDB" id="9033043at2"/>
<name>A0A0D5XZV6_9PSED</name>
<feature type="transmembrane region" description="Helical" evidence="1">
    <location>
        <begin position="434"/>
        <end position="457"/>
    </location>
</feature>
<feature type="transmembrane region" description="Helical" evidence="1">
    <location>
        <begin position="12"/>
        <end position="36"/>
    </location>
</feature>
<reference evidence="2 3" key="1">
    <citation type="journal article" date="2015" name="Mol. Plant Microbe Interact.">
        <title>Comparative Genomic Analysis of Pseudomonas chlororaphis PCL1606 Reveals New Insight into Antifungal Compounds Involved in Biocontrol.</title>
        <authorList>
            <person name="Calderon C.E."/>
            <person name="Ramos C."/>
            <person name="de Vicente A."/>
            <person name="Cazorla F.M."/>
        </authorList>
    </citation>
    <scope>NUCLEOTIDE SEQUENCE [LARGE SCALE GENOMIC DNA]</scope>
    <source>
        <strain evidence="2 3">PCL1606</strain>
    </source>
</reference>
<sequence length="500" mass="52832">MMGAPRALVQRVHAGAGSVFGALLFVILLTGAWSMAHEDLRTWFRGPAALAPGPMLPLGEWLEIARRQGLALTELRIRLPDSTRSVVELCPSPKDCSLALDPATGRELDPVRAADIPFDLHKSLFLGFPGRILVSLFGVVLLLLIVAGSALHSGRLRDLKRLRRDRGPRLLAHDLHSLIGCWAGPWLLLFGLTGALSGLGALGTLGLAGQAFPGAPQQAFVQLLGAPPEVVPVAGAGQALDLDRLLDNDAAAHPGFVAQSVALHRWGEPQAWVEVAGIQPGLPSTAVFERHAYRGADGWPLGGSSASGRGFWVQAFIAVQPLHFADYRWLPQAAPLLRALHFCMALAAAMLVLSGLYLWLERRRTRAGAGWQVLLRLVVGGCGGLLVACALLLCAAALANLGLIPRQGLGGWFWGGWSASLLLACGLPPRRQPLALLLSVAGLAFLGAGVLHLGASLNPLNLAVWPIDLVLSLGGASALWAAWRLVSITRSAALADANVY</sequence>
<keyword evidence="1" id="KW-1133">Transmembrane helix</keyword>
<dbReference type="EMBL" id="CP011110">
    <property type="protein sequence ID" value="AKA24244.1"/>
    <property type="molecule type" value="Genomic_DNA"/>
</dbReference>
<feature type="transmembrane region" description="Helical" evidence="1">
    <location>
        <begin position="132"/>
        <end position="154"/>
    </location>
</feature>
<evidence type="ECO:0008006" key="4">
    <source>
        <dbReference type="Google" id="ProtNLM"/>
    </source>
</evidence>
<dbReference type="InterPro" id="IPR005625">
    <property type="entry name" value="PepSY-ass_TM"/>
</dbReference>
<proteinExistence type="predicted"/>
<keyword evidence="1" id="KW-0472">Membrane</keyword>
<evidence type="ECO:0000313" key="2">
    <source>
        <dbReference type="EMBL" id="AKA24244.1"/>
    </source>
</evidence>
<dbReference type="PANTHER" id="PTHR34219">
    <property type="entry name" value="IRON-REGULATED INNER MEMBRANE PROTEIN-RELATED"/>
    <property type="match status" value="1"/>
</dbReference>
<dbReference type="RefSeq" id="WP_045882825.1">
    <property type="nucleotide sequence ID" value="NZ_CP011110.1"/>
</dbReference>
<dbReference type="PANTHER" id="PTHR34219:SF9">
    <property type="entry name" value="IRON-REGULATED INNER MEMBRANE PROTEIN"/>
    <property type="match status" value="1"/>
</dbReference>
<feature type="transmembrane region" description="Helical" evidence="1">
    <location>
        <begin position="175"/>
        <end position="196"/>
    </location>
</feature>
<dbReference type="PATRIC" id="fig|587753.10.peg.2787"/>
<feature type="transmembrane region" description="Helical" evidence="1">
    <location>
        <begin position="463"/>
        <end position="483"/>
    </location>
</feature>
<feature type="transmembrane region" description="Helical" evidence="1">
    <location>
        <begin position="411"/>
        <end position="427"/>
    </location>
</feature>
<dbReference type="KEGG" id="pcz:PCL1606_27930"/>
<accession>A0A0D5XZV6</accession>
<evidence type="ECO:0000256" key="1">
    <source>
        <dbReference type="SAM" id="Phobius"/>
    </source>
</evidence>
<evidence type="ECO:0000313" key="3">
    <source>
        <dbReference type="Proteomes" id="UP000032748"/>
    </source>
</evidence>
<feature type="transmembrane region" description="Helical" evidence="1">
    <location>
        <begin position="373"/>
        <end position="399"/>
    </location>
</feature>
<dbReference type="Proteomes" id="UP000032748">
    <property type="component" value="Chromosome"/>
</dbReference>
<gene>
    <name evidence="2" type="ORF">PCL1606_27930</name>
</gene>